<dbReference type="HOGENOM" id="CLU_2853440_0_0_1"/>
<keyword evidence="2" id="KW-1185">Reference proteome</keyword>
<dbReference type="AlphaFoldDB" id="A0A0E0FX41"/>
<protein>
    <submittedName>
        <fullName evidence="1">Uncharacterized protein</fullName>
    </submittedName>
</protein>
<dbReference type="Gramene" id="ONIVA01G45680.1">
    <property type="protein sequence ID" value="ONIVA01G45680.1"/>
    <property type="gene ID" value="ONIVA01G45680"/>
</dbReference>
<reference evidence="1" key="2">
    <citation type="submission" date="2018-04" db="EMBL/GenBank/DDBJ databases">
        <title>OnivRS2 (Oryza nivara Reference Sequence Version 2).</title>
        <authorList>
            <person name="Zhang J."/>
            <person name="Kudrna D."/>
            <person name="Lee S."/>
            <person name="Talag J."/>
            <person name="Rajasekar S."/>
            <person name="Welchert J."/>
            <person name="Hsing Y.-I."/>
            <person name="Wing R.A."/>
        </authorList>
    </citation>
    <scope>NUCLEOTIDE SEQUENCE [LARGE SCALE GENOMIC DNA]</scope>
</reference>
<evidence type="ECO:0000313" key="2">
    <source>
        <dbReference type="Proteomes" id="UP000006591"/>
    </source>
</evidence>
<proteinExistence type="predicted"/>
<evidence type="ECO:0000313" key="1">
    <source>
        <dbReference type="EnsemblPlants" id="ONIVA01G45680.1"/>
    </source>
</evidence>
<sequence length="70" mass="8120">MAACKAFDQRSPLALRFVSCYVVVRKKFEQLKPCMIIDKIKVTFPAGLYDSAAMHKYNEIHLVRKQNNDE</sequence>
<organism evidence="1">
    <name type="scientific">Oryza nivara</name>
    <name type="common">Indian wild rice</name>
    <name type="synonym">Oryza sativa f. spontanea</name>
    <dbReference type="NCBI Taxonomy" id="4536"/>
    <lineage>
        <taxon>Eukaryota</taxon>
        <taxon>Viridiplantae</taxon>
        <taxon>Streptophyta</taxon>
        <taxon>Embryophyta</taxon>
        <taxon>Tracheophyta</taxon>
        <taxon>Spermatophyta</taxon>
        <taxon>Magnoliopsida</taxon>
        <taxon>Liliopsida</taxon>
        <taxon>Poales</taxon>
        <taxon>Poaceae</taxon>
        <taxon>BOP clade</taxon>
        <taxon>Oryzoideae</taxon>
        <taxon>Oryzeae</taxon>
        <taxon>Oryzinae</taxon>
        <taxon>Oryza</taxon>
    </lineage>
</organism>
<dbReference type="Proteomes" id="UP000006591">
    <property type="component" value="Chromosome 1"/>
</dbReference>
<dbReference type="EnsemblPlants" id="ONIVA01G45680.1">
    <property type="protein sequence ID" value="ONIVA01G45680.1"/>
    <property type="gene ID" value="ONIVA01G45680"/>
</dbReference>
<reference evidence="1" key="1">
    <citation type="submission" date="2015-04" db="UniProtKB">
        <authorList>
            <consortium name="EnsemblPlants"/>
        </authorList>
    </citation>
    <scope>IDENTIFICATION</scope>
    <source>
        <strain evidence="1">SL10</strain>
    </source>
</reference>
<accession>A0A0E0FX41</accession>
<name>A0A0E0FX41_ORYNI</name>